<comment type="caution">
    <text evidence="2">The sequence shown here is derived from an EMBL/GenBank/DDBJ whole genome shotgun (WGS) entry which is preliminary data.</text>
</comment>
<dbReference type="PANTHER" id="PTHR36111:SF2">
    <property type="entry name" value="INNER MEMBRANE PROTEIN"/>
    <property type="match status" value="1"/>
</dbReference>
<reference evidence="2 3" key="1">
    <citation type="journal article" date="2021" name="Sci. Rep.">
        <title>The distribution of antibiotic resistance genes in chicken gut microbiota commensals.</title>
        <authorList>
            <person name="Juricova H."/>
            <person name="Matiasovicova J."/>
            <person name="Kubasova T."/>
            <person name="Cejkova D."/>
            <person name="Rychlik I."/>
        </authorList>
    </citation>
    <scope>NUCLEOTIDE SEQUENCE [LARGE SCALE GENOMIC DNA]</scope>
    <source>
        <strain evidence="2 3">An537</strain>
    </source>
</reference>
<dbReference type="RefSeq" id="WP_205088487.1">
    <property type="nucleotide sequence ID" value="NZ_JACJLA010000028.1"/>
</dbReference>
<protein>
    <submittedName>
        <fullName evidence="2">DUF554 domain-containing protein</fullName>
    </submittedName>
</protein>
<gene>
    <name evidence="2" type="ORF">H6A01_09945</name>
</gene>
<feature type="transmembrane region" description="Helical" evidence="1">
    <location>
        <begin position="185"/>
        <end position="207"/>
    </location>
</feature>
<organism evidence="2 3">
    <name type="scientific">Veillonella magna</name>
    <dbReference type="NCBI Taxonomy" id="464322"/>
    <lineage>
        <taxon>Bacteria</taxon>
        <taxon>Bacillati</taxon>
        <taxon>Bacillota</taxon>
        <taxon>Negativicutes</taxon>
        <taxon>Veillonellales</taxon>
        <taxon>Veillonellaceae</taxon>
        <taxon>Veillonella</taxon>
    </lineage>
</organism>
<evidence type="ECO:0000256" key="1">
    <source>
        <dbReference type="SAM" id="Phobius"/>
    </source>
</evidence>
<evidence type="ECO:0000313" key="2">
    <source>
        <dbReference type="EMBL" id="MBM6913634.1"/>
    </source>
</evidence>
<feature type="transmembrane region" description="Helical" evidence="1">
    <location>
        <begin position="213"/>
        <end position="232"/>
    </location>
</feature>
<feature type="transmembrane region" description="Helical" evidence="1">
    <location>
        <begin position="143"/>
        <end position="173"/>
    </location>
</feature>
<proteinExistence type="predicted"/>
<feature type="transmembrane region" description="Helical" evidence="1">
    <location>
        <begin position="6"/>
        <end position="25"/>
    </location>
</feature>
<feature type="transmembrane region" description="Helical" evidence="1">
    <location>
        <begin position="32"/>
        <end position="50"/>
    </location>
</feature>
<sequence length="233" mass="24751">MIGTFVNVAAIIIGSLIGSVIKSGLGEKYQTMLYDAMGMAAVGLGLAAVIQNLPHSTYPVLFIASLAIGGILGTYWDLEQRFKNVVARLGKRGQETDANRLGQGLATAIMLFCIGTLSILGPINSALYGNHTYLFTNATLDFVTSMVLATTYGLGIAFAAVVLFVWQGSLYLLAHQLVTVLDSVLMTEISIVGGFLIFGSGLAILGLKPIKSVNMLPALLVPVIWVIIVSLWK</sequence>
<keyword evidence="1" id="KW-1133">Transmembrane helix</keyword>
<dbReference type="Proteomes" id="UP000707138">
    <property type="component" value="Unassembled WGS sequence"/>
</dbReference>
<feature type="transmembrane region" description="Helical" evidence="1">
    <location>
        <begin position="101"/>
        <end position="123"/>
    </location>
</feature>
<keyword evidence="3" id="KW-1185">Reference proteome</keyword>
<keyword evidence="1" id="KW-0812">Transmembrane</keyword>
<dbReference type="InterPro" id="IPR007563">
    <property type="entry name" value="DUF554"/>
</dbReference>
<keyword evidence="1" id="KW-0472">Membrane</keyword>
<evidence type="ECO:0000313" key="3">
    <source>
        <dbReference type="Proteomes" id="UP000707138"/>
    </source>
</evidence>
<dbReference type="PANTHER" id="PTHR36111">
    <property type="entry name" value="INNER MEMBRANE PROTEIN-RELATED"/>
    <property type="match status" value="1"/>
</dbReference>
<dbReference type="EMBL" id="JACJLA010000028">
    <property type="protein sequence ID" value="MBM6913634.1"/>
    <property type="molecule type" value="Genomic_DNA"/>
</dbReference>
<dbReference type="Pfam" id="PF04474">
    <property type="entry name" value="DUF554"/>
    <property type="match status" value="1"/>
</dbReference>
<accession>A0ABS2GHH8</accession>
<feature type="transmembrane region" description="Helical" evidence="1">
    <location>
        <begin position="56"/>
        <end position="78"/>
    </location>
</feature>
<name>A0ABS2GHH8_9FIRM</name>